<organism evidence="1 2">
    <name type="scientific">Ceratobasidium theobromae</name>
    <dbReference type="NCBI Taxonomy" id="1582974"/>
    <lineage>
        <taxon>Eukaryota</taxon>
        <taxon>Fungi</taxon>
        <taxon>Dikarya</taxon>
        <taxon>Basidiomycota</taxon>
        <taxon>Agaricomycotina</taxon>
        <taxon>Agaricomycetes</taxon>
        <taxon>Cantharellales</taxon>
        <taxon>Ceratobasidiaceae</taxon>
        <taxon>Ceratobasidium</taxon>
    </lineage>
</organism>
<evidence type="ECO:0000313" key="2">
    <source>
        <dbReference type="Proteomes" id="UP000383932"/>
    </source>
</evidence>
<gene>
    <name evidence="1" type="ORF">CTheo_812</name>
</gene>
<sequence length="365" mass="40775">MSVGNTIASQQRQLVNVLPIDLVEHVANFLFETTPAVDSSPDDGIVTICSTKPSWPDVAGFMGASVDLHNLGMERWSRVLTCRSQGDLEYALRFSRWIRELRYIGGPLSGGQYGNILKQLNCLHTLSIDSHDDVWHNGSRFAYRDIFTSLPSSIRRLEIKHAHGPDARVIATVKRSCPELQELRLGRCNMFNRVPACDFWRAFPFEHDSYISNDGTDEYAHSLAQEIAPLQHLKVLQLGIYMVPASAVLAHRIYHANGLPGPMHINWQVDVALAQHAPNALGGDAPQDLELASTDQLIAMLHRPGSEPNFSPESCGFCRAEFLQLSVDAELRATQTLKALVPSLTQVRWMGWFTHRHLGTNSYTI</sequence>
<evidence type="ECO:0000313" key="1">
    <source>
        <dbReference type="EMBL" id="KAB5595799.1"/>
    </source>
</evidence>
<dbReference type="Proteomes" id="UP000383932">
    <property type="component" value="Unassembled WGS sequence"/>
</dbReference>
<dbReference type="InterPro" id="IPR032675">
    <property type="entry name" value="LRR_dom_sf"/>
</dbReference>
<comment type="caution">
    <text evidence="1">The sequence shown here is derived from an EMBL/GenBank/DDBJ whole genome shotgun (WGS) entry which is preliminary data.</text>
</comment>
<reference evidence="1 2" key="1">
    <citation type="journal article" date="2019" name="Fungal Biol. Biotechnol.">
        <title>Draft genome sequence of fastidious pathogen Ceratobasidium theobromae, which causes vascular-streak dieback in Theobroma cacao.</title>
        <authorList>
            <person name="Ali S.S."/>
            <person name="Asman A."/>
            <person name="Shao J."/>
            <person name="Firmansyah A.P."/>
            <person name="Susilo A.W."/>
            <person name="Rosmana A."/>
            <person name="McMahon P."/>
            <person name="Junaid M."/>
            <person name="Guest D."/>
            <person name="Kheng T.Y."/>
            <person name="Meinhardt L.W."/>
            <person name="Bailey B.A."/>
        </authorList>
    </citation>
    <scope>NUCLEOTIDE SEQUENCE [LARGE SCALE GENOMIC DNA]</scope>
    <source>
        <strain evidence="1 2">CT2</strain>
    </source>
</reference>
<dbReference type="OrthoDB" id="3237742at2759"/>
<name>A0A5N5QVZ9_9AGAM</name>
<proteinExistence type="predicted"/>
<dbReference type="AlphaFoldDB" id="A0A5N5QVZ9"/>
<evidence type="ECO:0008006" key="3">
    <source>
        <dbReference type="Google" id="ProtNLM"/>
    </source>
</evidence>
<keyword evidence="2" id="KW-1185">Reference proteome</keyword>
<dbReference type="Gene3D" id="3.80.10.10">
    <property type="entry name" value="Ribonuclease Inhibitor"/>
    <property type="match status" value="1"/>
</dbReference>
<accession>A0A5N5QVZ9</accession>
<protein>
    <recommendedName>
        <fullName evidence="3">F-box-like domain containing protein</fullName>
    </recommendedName>
</protein>
<dbReference type="EMBL" id="SSOP01000006">
    <property type="protein sequence ID" value="KAB5595799.1"/>
    <property type="molecule type" value="Genomic_DNA"/>
</dbReference>